<evidence type="ECO:0000256" key="3">
    <source>
        <dbReference type="ARBA" id="ARBA00022180"/>
    </source>
</evidence>
<evidence type="ECO:0000256" key="8">
    <source>
        <dbReference type="ARBA" id="ARBA00022837"/>
    </source>
</evidence>
<dbReference type="PANTHER" id="PTHR33904:SF1">
    <property type="entry name" value="ESSENTIAL MCU REGULATOR, MITOCHONDRIAL"/>
    <property type="match status" value="1"/>
</dbReference>
<keyword evidence="8 14" id="KW-0106">Calcium</keyword>
<dbReference type="EMBL" id="GGFJ01011011">
    <property type="protein sequence ID" value="MBW60152.1"/>
    <property type="molecule type" value="Transcribed_RNA"/>
</dbReference>
<evidence type="ECO:0000256" key="7">
    <source>
        <dbReference type="ARBA" id="ARBA00022792"/>
    </source>
</evidence>
<keyword evidence="4 14" id="KW-0813">Transport</keyword>
<keyword evidence="5 14" id="KW-0109">Calcium transport</keyword>
<sequence length="104" mass="11151">MVFARVFRKAGCSGTLFGVATTTSSASTSTTSRSLVRAPLVRRKYTYRSGALKPMPEITPFGLVGVICTVIPGLLIGATISKNMANFLEENDLFVPSDDDDDDD</sequence>
<evidence type="ECO:0000256" key="1">
    <source>
        <dbReference type="ARBA" id="ARBA00004434"/>
    </source>
</evidence>
<keyword evidence="13 14" id="KW-0472">Membrane</keyword>
<evidence type="ECO:0000256" key="5">
    <source>
        <dbReference type="ARBA" id="ARBA00022568"/>
    </source>
</evidence>
<dbReference type="PANTHER" id="PTHR33904">
    <property type="entry name" value="ESSENTIAL MCU REGULATOR, MITOCHONDRIAL"/>
    <property type="match status" value="1"/>
</dbReference>
<dbReference type="GO" id="GO:0036444">
    <property type="term" value="P:calcium import into the mitochondrion"/>
    <property type="evidence" value="ECO:0007669"/>
    <property type="project" value="UniProtKB-UniRule"/>
</dbReference>
<keyword evidence="10 14" id="KW-1133">Transmembrane helix</keyword>
<name>A0A2M4C4A5_9DIPT</name>
<dbReference type="Pfam" id="PF10161">
    <property type="entry name" value="DDDD"/>
    <property type="match status" value="1"/>
</dbReference>
<evidence type="ECO:0000256" key="11">
    <source>
        <dbReference type="ARBA" id="ARBA00023065"/>
    </source>
</evidence>
<keyword evidence="6 14" id="KW-0812">Transmembrane</keyword>
<comment type="subunit">
    <text evidence="14">Component of the uniplex complex. Interacts (via the transmembrane region) with MCU (via the first transmembrane region); the interaction is direct.</text>
</comment>
<evidence type="ECO:0000256" key="10">
    <source>
        <dbReference type="ARBA" id="ARBA00022989"/>
    </source>
</evidence>
<keyword evidence="7 14" id="KW-0999">Mitochondrion inner membrane</keyword>
<keyword evidence="12 14" id="KW-0496">Mitochondrion</keyword>
<keyword evidence="9 14" id="KW-0809">Transit peptide</keyword>
<feature type="transmembrane region" description="Helical" evidence="14">
    <location>
        <begin position="58"/>
        <end position="80"/>
    </location>
</feature>
<comment type="function">
    <text evidence="14">Essential regulatory subunit of the mitochondrial calcium uniporter complex (uniplex), a complex that mediates calcium uptake into mitochondria.</text>
</comment>
<dbReference type="InterPro" id="IPR018782">
    <property type="entry name" value="MCU_reg"/>
</dbReference>
<evidence type="ECO:0000313" key="15">
    <source>
        <dbReference type="EMBL" id="MBW60152.1"/>
    </source>
</evidence>
<evidence type="ECO:0000256" key="13">
    <source>
        <dbReference type="ARBA" id="ARBA00023136"/>
    </source>
</evidence>
<dbReference type="GO" id="GO:1990246">
    <property type="term" value="C:uniplex complex"/>
    <property type="evidence" value="ECO:0007669"/>
    <property type="project" value="UniProtKB-UniRule"/>
</dbReference>
<proteinExistence type="inferred from homology"/>
<reference evidence="15" key="1">
    <citation type="submission" date="2018-01" db="EMBL/GenBank/DDBJ databases">
        <title>An insight into the sialome of Amazonian anophelines.</title>
        <authorList>
            <person name="Ribeiro J.M."/>
            <person name="Scarpassa V."/>
            <person name="Calvo E."/>
        </authorList>
    </citation>
    <scope>NUCLEOTIDE SEQUENCE</scope>
    <source>
        <tissue evidence="15">Salivary glands</tissue>
    </source>
</reference>
<comment type="subcellular location">
    <subcellularLocation>
        <location evidence="1 14">Mitochondrion inner membrane</location>
        <topology evidence="1 14">Single-pass membrane protein</topology>
    </subcellularLocation>
</comment>
<organism evidence="15">
    <name type="scientific">Anopheles marajoara</name>
    <dbReference type="NCBI Taxonomy" id="58244"/>
    <lineage>
        <taxon>Eukaryota</taxon>
        <taxon>Metazoa</taxon>
        <taxon>Ecdysozoa</taxon>
        <taxon>Arthropoda</taxon>
        <taxon>Hexapoda</taxon>
        <taxon>Insecta</taxon>
        <taxon>Pterygota</taxon>
        <taxon>Neoptera</taxon>
        <taxon>Endopterygota</taxon>
        <taxon>Diptera</taxon>
        <taxon>Nematocera</taxon>
        <taxon>Culicoidea</taxon>
        <taxon>Culicidae</taxon>
        <taxon>Anophelinae</taxon>
        <taxon>Anopheles</taxon>
    </lineage>
</organism>
<protein>
    <recommendedName>
        <fullName evidence="3 14">Essential MCU regulator, mitochondrial</fullName>
    </recommendedName>
    <alternativeName>
        <fullName evidence="14">Single-pass membrane protein with aspartate-rich tail 1, mitochondrial</fullName>
    </alternativeName>
</protein>
<evidence type="ECO:0000256" key="6">
    <source>
        <dbReference type="ARBA" id="ARBA00022692"/>
    </source>
</evidence>
<evidence type="ECO:0000256" key="4">
    <source>
        <dbReference type="ARBA" id="ARBA00022448"/>
    </source>
</evidence>
<comment type="similarity">
    <text evidence="2 14">Belongs to the SMDT1/EMRE family.</text>
</comment>
<evidence type="ECO:0000256" key="14">
    <source>
        <dbReference type="RuleBase" id="RU369077"/>
    </source>
</evidence>
<evidence type="ECO:0000256" key="2">
    <source>
        <dbReference type="ARBA" id="ARBA00008958"/>
    </source>
</evidence>
<dbReference type="AlphaFoldDB" id="A0A2M4C4A5"/>
<evidence type="ECO:0000256" key="9">
    <source>
        <dbReference type="ARBA" id="ARBA00022946"/>
    </source>
</evidence>
<evidence type="ECO:0000256" key="12">
    <source>
        <dbReference type="ARBA" id="ARBA00023128"/>
    </source>
</evidence>
<dbReference type="GO" id="GO:0051560">
    <property type="term" value="P:mitochondrial calcium ion homeostasis"/>
    <property type="evidence" value="ECO:0007669"/>
    <property type="project" value="UniProtKB-UniRule"/>
</dbReference>
<keyword evidence="11 14" id="KW-0406">Ion transport</keyword>
<accession>A0A2M4C4A5</accession>